<evidence type="ECO:0000256" key="1">
    <source>
        <dbReference type="SAM" id="MobiDB-lite"/>
    </source>
</evidence>
<dbReference type="AlphaFoldDB" id="A0AAN7K0H2"/>
<dbReference type="EMBL" id="JAXIOK010000012">
    <property type="protein sequence ID" value="KAK4758535.1"/>
    <property type="molecule type" value="Genomic_DNA"/>
</dbReference>
<comment type="caution">
    <text evidence="2">The sequence shown here is derived from an EMBL/GenBank/DDBJ whole genome shotgun (WGS) entry which is preliminary data.</text>
</comment>
<feature type="region of interest" description="Disordered" evidence="1">
    <location>
        <begin position="1"/>
        <end position="44"/>
    </location>
</feature>
<gene>
    <name evidence="2" type="ORF">SAY87_019836</name>
</gene>
<feature type="compositionally biased region" description="Basic and acidic residues" evidence="1">
    <location>
        <begin position="21"/>
        <end position="34"/>
    </location>
</feature>
<proteinExistence type="predicted"/>
<evidence type="ECO:0000313" key="2">
    <source>
        <dbReference type="EMBL" id="KAK4758535.1"/>
    </source>
</evidence>
<protein>
    <submittedName>
        <fullName evidence="2">Uncharacterized protein</fullName>
    </submittedName>
</protein>
<accession>A0AAN7K0H2</accession>
<dbReference type="Proteomes" id="UP001345219">
    <property type="component" value="Chromosome 15"/>
</dbReference>
<reference evidence="2 3" key="1">
    <citation type="journal article" date="2023" name="Hortic Res">
        <title>Pangenome of water caltrop reveals structural variations and asymmetric subgenome divergence after allopolyploidization.</title>
        <authorList>
            <person name="Zhang X."/>
            <person name="Chen Y."/>
            <person name="Wang L."/>
            <person name="Yuan Y."/>
            <person name="Fang M."/>
            <person name="Shi L."/>
            <person name="Lu R."/>
            <person name="Comes H.P."/>
            <person name="Ma Y."/>
            <person name="Chen Y."/>
            <person name="Huang G."/>
            <person name="Zhou Y."/>
            <person name="Zheng Z."/>
            <person name="Qiu Y."/>
        </authorList>
    </citation>
    <scope>NUCLEOTIDE SEQUENCE [LARGE SCALE GENOMIC DNA]</scope>
    <source>
        <tissue evidence="2">Roots</tissue>
    </source>
</reference>
<evidence type="ECO:0000313" key="3">
    <source>
        <dbReference type="Proteomes" id="UP001345219"/>
    </source>
</evidence>
<organism evidence="2 3">
    <name type="scientific">Trapa incisa</name>
    <dbReference type="NCBI Taxonomy" id="236973"/>
    <lineage>
        <taxon>Eukaryota</taxon>
        <taxon>Viridiplantae</taxon>
        <taxon>Streptophyta</taxon>
        <taxon>Embryophyta</taxon>
        <taxon>Tracheophyta</taxon>
        <taxon>Spermatophyta</taxon>
        <taxon>Magnoliopsida</taxon>
        <taxon>eudicotyledons</taxon>
        <taxon>Gunneridae</taxon>
        <taxon>Pentapetalae</taxon>
        <taxon>rosids</taxon>
        <taxon>malvids</taxon>
        <taxon>Myrtales</taxon>
        <taxon>Lythraceae</taxon>
        <taxon>Trapa</taxon>
    </lineage>
</organism>
<name>A0AAN7K0H2_9MYRT</name>
<keyword evidence="3" id="KW-1185">Reference proteome</keyword>
<sequence>MTRWGVAPPQSCASELPETENDLRKKSRKEEQARKSSSRRLGKRARVDTILLVEQYDSARTALPENEIRTVESDEAVTTVTFRPADHMVDGRPMTPISFRFPFRHGRPCHHCGHHPFNLSDLPAIGREIPYGNDKLETTGS</sequence>